<evidence type="ECO:0000256" key="6">
    <source>
        <dbReference type="SAM" id="Phobius"/>
    </source>
</evidence>
<keyword evidence="2" id="KW-1003">Cell membrane</keyword>
<feature type="domain" description="Type II secretion system protein GspF" evidence="7">
    <location>
        <begin position="105"/>
        <end position="224"/>
    </location>
</feature>
<dbReference type="RefSeq" id="WP_075844803.1">
    <property type="nucleotide sequence ID" value="NZ_CP015961.1"/>
</dbReference>
<dbReference type="GO" id="GO:0005886">
    <property type="term" value="C:plasma membrane"/>
    <property type="evidence" value="ECO:0007669"/>
    <property type="project" value="UniProtKB-SubCell"/>
</dbReference>
<dbReference type="InterPro" id="IPR018076">
    <property type="entry name" value="T2SS_GspF_dom"/>
</dbReference>
<dbReference type="PANTHER" id="PTHR35007">
    <property type="entry name" value="INTEGRAL MEMBRANE PROTEIN-RELATED"/>
    <property type="match status" value="1"/>
</dbReference>
<dbReference type="Pfam" id="PF00482">
    <property type="entry name" value="T2SSF"/>
    <property type="match status" value="1"/>
</dbReference>
<dbReference type="AlphaFoldDB" id="A0A173LIL5"/>
<feature type="transmembrane region" description="Helical" evidence="6">
    <location>
        <begin position="48"/>
        <end position="81"/>
    </location>
</feature>
<evidence type="ECO:0000259" key="7">
    <source>
        <dbReference type="Pfam" id="PF00482"/>
    </source>
</evidence>
<feature type="transmembrane region" description="Helical" evidence="6">
    <location>
        <begin position="240"/>
        <end position="259"/>
    </location>
</feature>
<keyword evidence="4 6" id="KW-1133">Transmembrane helix</keyword>
<gene>
    <name evidence="8" type="ORF">BJL86_0565</name>
</gene>
<dbReference type="OrthoDB" id="3712305at2"/>
<organism evidence="8 9">
    <name type="scientific">Dietzia timorensis</name>
    <dbReference type="NCBI Taxonomy" id="499555"/>
    <lineage>
        <taxon>Bacteria</taxon>
        <taxon>Bacillati</taxon>
        <taxon>Actinomycetota</taxon>
        <taxon>Actinomycetes</taxon>
        <taxon>Mycobacteriales</taxon>
        <taxon>Dietziaceae</taxon>
        <taxon>Dietzia</taxon>
    </lineage>
</organism>
<sequence>MTSHVCALLAAAIVAWPGPASAFRLRTLGASPRTAAPLAAVRGVDSSSLVLALGAVAAVIALVAGVGIGLVAGAVIVGGALRHVLRGERSHARRMREDEDWVGALDAVVSALASGAAMGAALRGARHGSGGAVSTELDRAVALDGLGGDVAALLSTSAALPARRLGQAIALSTGHGLPLADVVRQASEEVSETNRHAGEIEAALAGPRATALILTALPLLGLGVGHLMGADPVGTLGSGIIGAALAIVGAALIAAGLLWTSRIIAGARA</sequence>
<keyword evidence="9" id="KW-1185">Reference proteome</keyword>
<evidence type="ECO:0000256" key="4">
    <source>
        <dbReference type="ARBA" id="ARBA00022989"/>
    </source>
</evidence>
<accession>A0A173LIL5</accession>
<keyword evidence="5 6" id="KW-0472">Membrane</keyword>
<evidence type="ECO:0000256" key="1">
    <source>
        <dbReference type="ARBA" id="ARBA00004651"/>
    </source>
</evidence>
<evidence type="ECO:0000256" key="3">
    <source>
        <dbReference type="ARBA" id="ARBA00022692"/>
    </source>
</evidence>
<comment type="subcellular location">
    <subcellularLocation>
        <location evidence="1">Cell membrane</location>
        <topology evidence="1">Multi-pass membrane protein</topology>
    </subcellularLocation>
</comment>
<evidence type="ECO:0000256" key="2">
    <source>
        <dbReference type="ARBA" id="ARBA00022475"/>
    </source>
</evidence>
<protein>
    <recommendedName>
        <fullName evidence="7">Type II secretion system protein GspF domain-containing protein</fullName>
    </recommendedName>
</protein>
<dbReference type="PANTHER" id="PTHR35007:SF4">
    <property type="entry name" value="CONSERVED TRANSMEMBRANE PROTEIN-RELATED"/>
    <property type="match status" value="1"/>
</dbReference>
<evidence type="ECO:0000313" key="9">
    <source>
        <dbReference type="Proteomes" id="UP000186104"/>
    </source>
</evidence>
<keyword evidence="3 6" id="KW-0812">Transmembrane</keyword>
<proteinExistence type="predicted"/>
<dbReference type="STRING" id="499555.BJL86_0565"/>
<evidence type="ECO:0000256" key="5">
    <source>
        <dbReference type="ARBA" id="ARBA00023136"/>
    </source>
</evidence>
<dbReference type="KEGG" id="dtm:BJL86_0565"/>
<dbReference type="EMBL" id="CP015961">
    <property type="protein sequence ID" value="ANI91368.1"/>
    <property type="molecule type" value="Genomic_DNA"/>
</dbReference>
<name>A0A173LIL5_9ACTN</name>
<reference evidence="8 9" key="1">
    <citation type="submission" date="2016-06" db="EMBL/GenBank/DDBJ databases">
        <title>Complete genome sequence of a saline-alkali tolerant type strain Dietzia timorensis ID05-A0528T.</title>
        <authorList>
            <person name="Wu X."/>
        </authorList>
    </citation>
    <scope>NUCLEOTIDE SEQUENCE [LARGE SCALE GENOMIC DNA]</scope>
    <source>
        <strain evidence="8 9">ID05-A0528</strain>
    </source>
</reference>
<evidence type="ECO:0000313" key="8">
    <source>
        <dbReference type="EMBL" id="ANI91368.1"/>
    </source>
</evidence>
<feature type="transmembrane region" description="Helical" evidence="6">
    <location>
        <begin position="209"/>
        <end position="228"/>
    </location>
</feature>
<dbReference type="Proteomes" id="UP000186104">
    <property type="component" value="Chromosome"/>
</dbReference>